<accession>A0A1W9HQF8</accession>
<dbReference type="PANTHER" id="PTHR31609:SF1">
    <property type="entry name" value="CARBOHYDRATE DEACETYLASE"/>
    <property type="match status" value="1"/>
</dbReference>
<organism evidence="6 7">
    <name type="scientific">Candidatus Raskinella chloraquaticus</name>
    <dbReference type="NCBI Taxonomy" id="1951219"/>
    <lineage>
        <taxon>Bacteria</taxon>
        <taxon>Pseudomonadati</taxon>
        <taxon>Pseudomonadota</taxon>
        <taxon>Alphaproteobacteria</taxon>
        <taxon>Hyphomicrobiales</taxon>
        <taxon>Phreatobacteraceae</taxon>
        <taxon>Candidatus Raskinella</taxon>
    </lineage>
</organism>
<dbReference type="GO" id="GO:0046872">
    <property type="term" value="F:metal ion binding"/>
    <property type="evidence" value="ECO:0007669"/>
    <property type="project" value="UniProtKB-KW"/>
</dbReference>
<dbReference type="CDD" id="cd10807">
    <property type="entry name" value="YdjC_like_3"/>
    <property type="match status" value="1"/>
</dbReference>
<reference evidence="6 7" key="1">
    <citation type="journal article" date="2017" name="Water Res.">
        <title>Comammox in drinking water systems.</title>
        <authorList>
            <person name="Wang Y."/>
            <person name="Ma L."/>
            <person name="Mao Y."/>
            <person name="Jiang X."/>
            <person name="Xia Y."/>
            <person name="Yu K."/>
            <person name="Li B."/>
            <person name="Zhang T."/>
        </authorList>
    </citation>
    <scope>NUCLEOTIDE SEQUENCE [LARGE SCALE GENOMIC DNA]</scope>
    <source>
        <strain evidence="6">SG_bin8</strain>
    </source>
</reference>
<dbReference type="Pfam" id="PF04794">
    <property type="entry name" value="YdjC"/>
    <property type="match status" value="1"/>
</dbReference>
<evidence type="ECO:0000313" key="6">
    <source>
        <dbReference type="EMBL" id="OQW49708.1"/>
    </source>
</evidence>
<dbReference type="SUPFAM" id="SSF88713">
    <property type="entry name" value="Glycoside hydrolase/deacetylase"/>
    <property type="match status" value="1"/>
</dbReference>
<evidence type="ECO:0000313" key="7">
    <source>
        <dbReference type="Proteomes" id="UP000192872"/>
    </source>
</evidence>
<keyword evidence="3" id="KW-0378">Hydrolase</keyword>
<dbReference type="PANTHER" id="PTHR31609">
    <property type="entry name" value="YDJC DEACETYLASE FAMILY MEMBER"/>
    <property type="match status" value="1"/>
</dbReference>
<keyword evidence="5" id="KW-0119">Carbohydrate metabolism</keyword>
<dbReference type="GO" id="GO:0005975">
    <property type="term" value="P:carbohydrate metabolic process"/>
    <property type="evidence" value="ECO:0007669"/>
    <property type="project" value="InterPro"/>
</dbReference>
<dbReference type="GO" id="GO:0019213">
    <property type="term" value="F:deacetylase activity"/>
    <property type="evidence" value="ECO:0007669"/>
    <property type="project" value="TreeGrafter"/>
</dbReference>
<dbReference type="AlphaFoldDB" id="A0A1W9HQF8"/>
<comment type="caution">
    <text evidence="6">The sequence shown here is derived from an EMBL/GenBank/DDBJ whole genome shotgun (WGS) entry which is preliminary data.</text>
</comment>
<evidence type="ECO:0000256" key="4">
    <source>
        <dbReference type="ARBA" id="ARBA00022842"/>
    </source>
</evidence>
<keyword evidence="4" id="KW-0460">Magnesium</keyword>
<proteinExistence type="predicted"/>
<comment type="cofactor">
    <cofactor evidence="1">
        <name>Mg(2+)</name>
        <dbReference type="ChEBI" id="CHEBI:18420"/>
    </cofactor>
</comment>
<dbReference type="GO" id="GO:0016787">
    <property type="term" value="F:hydrolase activity"/>
    <property type="evidence" value="ECO:0007669"/>
    <property type="project" value="UniProtKB-KW"/>
</dbReference>
<evidence type="ECO:0000256" key="2">
    <source>
        <dbReference type="ARBA" id="ARBA00022723"/>
    </source>
</evidence>
<dbReference type="Gene3D" id="3.20.20.370">
    <property type="entry name" value="Glycoside hydrolase/deacetylase"/>
    <property type="match status" value="1"/>
</dbReference>
<evidence type="ECO:0000256" key="5">
    <source>
        <dbReference type="ARBA" id="ARBA00023277"/>
    </source>
</evidence>
<evidence type="ECO:0000256" key="1">
    <source>
        <dbReference type="ARBA" id="ARBA00001946"/>
    </source>
</evidence>
<dbReference type="STRING" id="1827387.A4S15_03080"/>
<dbReference type="InterPro" id="IPR011330">
    <property type="entry name" value="Glyco_hydro/deAcase_b/a-brl"/>
</dbReference>
<dbReference type="EMBL" id="LWDL01000031">
    <property type="protein sequence ID" value="OQW49708.1"/>
    <property type="molecule type" value="Genomic_DNA"/>
</dbReference>
<name>A0A1W9HQF8_9HYPH</name>
<keyword evidence="2" id="KW-0479">Metal-binding</keyword>
<sequence>MTNINPLPATPGLIALCADDYGYRPGVSTAIRRLAERGRLSATSALVTFPDWARAGAEIDGLAAQVDVGLHLDFVEGKPLASARALAPAGRFPGINRLILMALSHRLPLQEVRDEAFRQADAFLKATGRLPDFIDGHQHAHALPGICTITADLAVALRPGDPLPVRVPGEKWGRIVARRTALAKALSIAMLTKGMAPAASARGVPVNAGFSGIYDFSAAGRLPDVFSSFVRHLGARPLVMCHPGDRDASAEVADPITAARQREADYLASDDFVQLLERENLRIDRFTRLAAIA</sequence>
<dbReference type="InterPro" id="IPR006879">
    <property type="entry name" value="YdjC-like"/>
</dbReference>
<protein>
    <recommendedName>
        <fullName evidence="8">ChbG/HpnK family deacetylase</fullName>
    </recommendedName>
</protein>
<gene>
    <name evidence="6" type="ORF">A4S15_03080</name>
</gene>
<dbReference type="RefSeq" id="WP_376799927.1">
    <property type="nucleotide sequence ID" value="NZ_DBNB01000008.1"/>
</dbReference>
<evidence type="ECO:0008006" key="8">
    <source>
        <dbReference type="Google" id="ProtNLM"/>
    </source>
</evidence>
<dbReference type="Proteomes" id="UP000192872">
    <property type="component" value="Unassembled WGS sequence"/>
</dbReference>
<evidence type="ECO:0000256" key="3">
    <source>
        <dbReference type="ARBA" id="ARBA00022801"/>
    </source>
</evidence>